<accession>A0A090BWT0</accession>
<feature type="domain" description="SUEL-type lectin" evidence="3">
    <location>
        <begin position="126"/>
        <end position="216"/>
    </location>
</feature>
<sequence>MAMITGKLVLCCFLMASSIGMSSAAVGRTCEGKSLDLECPEGYIISVNYANYGRNSPGICPHKSSNAPPCSASSSLRIINEHCDGRSSCSVHATNDVFGDPCRGVYKYLEVDYSCRRDPDCQRELDCEGNSINMLCPYAETPAIHICYAMYGRQTSEPVCPSKSISTTNCAASSSLSTARSVCEGRSECSIAASNDVFGDPCIGTYKYLEIDYICARRGRSCEGSSLTLSCSSGQTISVLDAFYGRTAGPEICKGNAQDQNCRAESSLNIVQSACNGRSSCSVNANNNVFGDPCVGTYKYLEVLYKCA</sequence>
<evidence type="ECO:0000313" key="4">
    <source>
        <dbReference type="EMBL" id="BAP59141.1"/>
    </source>
</evidence>
<dbReference type="InterPro" id="IPR000922">
    <property type="entry name" value="Lectin_gal-bd_dom"/>
</dbReference>
<dbReference type="Pfam" id="PF02140">
    <property type="entry name" value="SUEL_Lectin"/>
    <property type="match status" value="3"/>
</dbReference>
<dbReference type="Gene3D" id="2.60.120.740">
    <property type="match status" value="3"/>
</dbReference>
<dbReference type="AlphaFoldDB" id="A0A090BWT0"/>
<dbReference type="PDBsum" id="5H4S"/>
<feature type="disulfide bond" evidence="5">
    <location>
        <begin position="83"/>
        <end position="89"/>
    </location>
</feature>
<feature type="disulfide bond" evidence="5">
    <location>
        <begin position="127"/>
        <end position="160"/>
    </location>
</feature>
<dbReference type="PROSITE" id="PS50228">
    <property type="entry name" value="SUEL_LECTIN"/>
    <property type="match status" value="3"/>
</dbReference>
<feature type="disulfide bond" evidence="5">
    <location>
        <begin position="121"/>
        <end position="147"/>
    </location>
</feature>
<evidence type="ECO:0007829" key="5">
    <source>
        <dbReference type="PDB" id="5H4S"/>
    </source>
</evidence>
<feature type="chain" id="PRO_5001853335" evidence="2">
    <location>
        <begin position="25"/>
        <end position="308"/>
    </location>
</feature>
<gene>
    <name evidence="4" type="primary">SUL-1</name>
</gene>
<dbReference type="FunFam" id="2.60.120.740:FF:000001">
    <property type="entry name" value="Adhesion G protein-coupled receptor L2"/>
    <property type="match status" value="3"/>
</dbReference>
<feature type="domain" description="SUEL-type lectin" evidence="3">
    <location>
        <begin position="221"/>
        <end position="308"/>
    </location>
</feature>
<keyword evidence="2" id="KW-0732">Signal</keyword>
<feature type="signal peptide" evidence="2">
    <location>
        <begin position="1"/>
        <end position="24"/>
    </location>
</feature>
<dbReference type="PDB" id="5H4S">
    <property type="method" value="X-ray"/>
    <property type="resolution" value="1.80 A"/>
    <property type="chains" value="A=25-308"/>
</dbReference>
<reference evidence="5" key="2">
    <citation type="journal article" date="2017" name="Protein Sci.">
        <title>Carbohydrate recognition by the rhamnose-binding lectin SUL-I with a novel three-domain structure isolated from the venom of globiferous pedicellariae of the flower sea urchin Toxopneustes pileolus.</title>
        <authorList>
            <person name="Hatakeyama T."/>
            <person name="Ichise A."/>
            <person name="Unno H."/>
            <person name="Goda S."/>
            <person name="Oda T."/>
            <person name="Tateno H."/>
            <person name="Hirabayashi J."/>
            <person name="Sakai H."/>
            <person name="Nakagawa H."/>
        </authorList>
    </citation>
    <scope>X-RAY CRYSTALLOGRAPHY (1.80 ANGSTROMS) OF 25-308</scope>
    <scope>DISULFIDE BONDS</scope>
</reference>
<comment type="subunit">
    <text evidence="1">Homodimer; disulfide-linked.</text>
</comment>
<evidence type="ECO:0000259" key="3">
    <source>
        <dbReference type="PROSITE" id="PS50228"/>
    </source>
</evidence>
<feature type="disulfide bond" evidence="5">
    <location>
        <begin position="262"/>
        <end position="294"/>
    </location>
</feature>
<feature type="disulfide bond" evidence="5">
    <location>
        <begin position="222"/>
        <end position="253"/>
    </location>
</feature>
<organism evidence="4">
    <name type="scientific">Toxopneustes pileolus</name>
    <name type="common">Flower urchin</name>
    <name type="synonym">Echinus pileolus</name>
    <dbReference type="NCBI Taxonomy" id="39971"/>
    <lineage>
        <taxon>Eukaryota</taxon>
        <taxon>Metazoa</taxon>
        <taxon>Echinodermata</taxon>
        <taxon>Eleutherozoa</taxon>
        <taxon>Echinozoa</taxon>
        <taxon>Echinoidea</taxon>
        <taxon>Euechinoidea</taxon>
        <taxon>Echinacea</taxon>
        <taxon>Temnopleuroida</taxon>
        <taxon>Toxopneustidae</taxon>
        <taxon>Toxopneustes</taxon>
    </lineage>
</organism>
<feature type="disulfide bond" evidence="5">
    <location>
        <begin position="30"/>
        <end position="60"/>
    </location>
</feature>
<feature type="disulfide bond" evidence="5">
    <location>
        <begin position="39"/>
        <end position="115"/>
    </location>
</feature>
<dbReference type="EMBL" id="LC003233">
    <property type="protein sequence ID" value="BAP59141.1"/>
    <property type="molecule type" value="mRNA"/>
</dbReference>
<dbReference type="PANTHER" id="PTHR46780">
    <property type="entry name" value="PROTEIN EVA-1"/>
    <property type="match status" value="1"/>
</dbReference>
<dbReference type="UniLectin" id="A0A090BWT0"/>
<feature type="disulfide bond" evidence="5">
    <location>
        <begin position="136"/>
        <end position="215"/>
    </location>
</feature>
<dbReference type="GO" id="GO:0030246">
    <property type="term" value="F:carbohydrate binding"/>
    <property type="evidence" value="ECO:0007669"/>
    <property type="project" value="UniProtKB-KW"/>
</dbReference>
<name>A0A090BWT0_TOXPI</name>
<dbReference type="SMR" id="A0A090BWT0"/>
<evidence type="ECO:0000256" key="1">
    <source>
        <dbReference type="ARBA" id="ARBA00011748"/>
    </source>
</evidence>
<keyword evidence="5" id="KW-0002">3D-structure</keyword>
<feature type="disulfide bond" evidence="5">
    <location>
        <begin position="170"/>
        <end position="202"/>
    </location>
</feature>
<protein>
    <submittedName>
        <fullName evidence="4">L-rhamnose-binding lectin</fullName>
    </submittedName>
</protein>
<dbReference type="CDD" id="cd22827">
    <property type="entry name" value="Gal_Rha_Lectin_SUL-I-like"/>
    <property type="match status" value="3"/>
</dbReference>
<proteinExistence type="evidence at protein level"/>
<dbReference type="InterPro" id="IPR043159">
    <property type="entry name" value="Lectin_gal-bd_sf"/>
</dbReference>
<feature type="domain" description="SUEL-type lectin" evidence="3">
    <location>
        <begin position="29"/>
        <end position="116"/>
    </location>
</feature>
<evidence type="ECO:0000256" key="2">
    <source>
        <dbReference type="SAM" id="SignalP"/>
    </source>
</evidence>
<reference evidence="4" key="1">
    <citation type="submission" date="2014-09" db="EMBL/GenBank/DDBJ databases">
        <title>cDNA cloning and characterization of a L-rhamnose-binding lectin SUL-1 from the toxopneustid sea urchin Toxopneustes pileolus venom.</title>
        <authorList>
            <person name="Hatakeyama T."/>
            <person name="Ichise A."/>
            <person name="Yonekura T."/>
            <person name="Unno H."/>
            <person name="Goda S."/>
            <person name="Nakagawa H."/>
        </authorList>
    </citation>
    <scope>NUCLEOTIDE SEQUENCE</scope>
</reference>
<feature type="disulfide bond" evidence="5">
    <location>
        <begin position="70"/>
        <end position="102"/>
    </location>
</feature>
<feature type="disulfide bond" evidence="5">
    <location>
        <begin position="275"/>
        <end position="281"/>
    </location>
</feature>
<keyword evidence="4" id="KW-0430">Lectin</keyword>
<feature type="disulfide bond" evidence="5">
    <location>
        <begin position="231"/>
        <end position="307"/>
    </location>
</feature>
<feature type="disulfide bond" evidence="5">
    <location>
        <begin position="183"/>
        <end position="189"/>
    </location>
</feature>